<accession>A0A915DAS4</accession>
<protein>
    <submittedName>
        <fullName evidence="4">BTB domain-containing protein</fullName>
    </submittedName>
</protein>
<dbReference type="Gene3D" id="3.30.710.10">
    <property type="entry name" value="Potassium Channel Kv1.1, Chain A"/>
    <property type="match status" value="1"/>
</dbReference>
<organism evidence="3 4">
    <name type="scientific">Ditylenchus dipsaci</name>
    <dbReference type="NCBI Taxonomy" id="166011"/>
    <lineage>
        <taxon>Eukaryota</taxon>
        <taxon>Metazoa</taxon>
        <taxon>Ecdysozoa</taxon>
        <taxon>Nematoda</taxon>
        <taxon>Chromadorea</taxon>
        <taxon>Rhabditida</taxon>
        <taxon>Tylenchina</taxon>
        <taxon>Tylenchomorpha</taxon>
        <taxon>Sphaerularioidea</taxon>
        <taxon>Anguinidae</taxon>
        <taxon>Anguininae</taxon>
        <taxon>Ditylenchus</taxon>
    </lineage>
</organism>
<dbReference type="Pfam" id="PF00651">
    <property type="entry name" value="BTB"/>
    <property type="match status" value="1"/>
</dbReference>
<dbReference type="WBParaSite" id="jg17670">
    <property type="protein sequence ID" value="jg17670"/>
    <property type="gene ID" value="jg17670"/>
</dbReference>
<dbReference type="PROSITE" id="PS50144">
    <property type="entry name" value="MATH"/>
    <property type="match status" value="1"/>
</dbReference>
<dbReference type="InterPro" id="IPR000210">
    <property type="entry name" value="BTB/POZ_dom"/>
</dbReference>
<name>A0A915DAS4_9BILA</name>
<dbReference type="Pfam" id="PF22486">
    <property type="entry name" value="MATH_2"/>
    <property type="match status" value="1"/>
</dbReference>
<proteinExistence type="predicted"/>
<evidence type="ECO:0000313" key="3">
    <source>
        <dbReference type="Proteomes" id="UP000887574"/>
    </source>
</evidence>
<dbReference type="Proteomes" id="UP000887574">
    <property type="component" value="Unplaced"/>
</dbReference>
<evidence type="ECO:0000259" key="1">
    <source>
        <dbReference type="PROSITE" id="PS50097"/>
    </source>
</evidence>
<dbReference type="AlphaFoldDB" id="A0A915DAS4"/>
<dbReference type="SUPFAM" id="SSF49599">
    <property type="entry name" value="TRAF domain-like"/>
    <property type="match status" value="1"/>
</dbReference>
<dbReference type="InterPro" id="IPR002083">
    <property type="entry name" value="MATH/TRAF_dom"/>
</dbReference>
<dbReference type="SMART" id="SM00225">
    <property type="entry name" value="BTB"/>
    <property type="match status" value="1"/>
</dbReference>
<dbReference type="PANTHER" id="PTHR47022">
    <property type="entry name" value="BTB AND MATH DOMAIN-CONTAINING PROTEIN 36-RELATED"/>
    <property type="match status" value="1"/>
</dbReference>
<keyword evidence="3" id="KW-1185">Reference proteome</keyword>
<feature type="domain" description="BTB" evidence="1">
    <location>
        <begin position="170"/>
        <end position="229"/>
    </location>
</feature>
<dbReference type="Gene3D" id="2.60.210.10">
    <property type="entry name" value="Apoptosis, Tumor Necrosis Factor Receptor Associated Protein 2, Chain A"/>
    <property type="match status" value="2"/>
</dbReference>
<evidence type="ECO:0000313" key="4">
    <source>
        <dbReference type="WBParaSite" id="jg17670"/>
    </source>
</evidence>
<dbReference type="SUPFAM" id="SSF54695">
    <property type="entry name" value="POZ domain"/>
    <property type="match status" value="1"/>
</dbReference>
<evidence type="ECO:0000259" key="2">
    <source>
        <dbReference type="PROSITE" id="PS50144"/>
    </source>
</evidence>
<dbReference type="PANTHER" id="PTHR47022:SF1">
    <property type="entry name" value="BTB AND MATH DOMAIN-CONTAINING PROTEIN 36-RELATED"/>
    <property type="match status" value="1"/>
</dbReference>
<reference evidence="4" key="1">
    <citation type="submission" date="2022-11" db="UniProtKB">
        <authorList>
            <consortium name="WormBaseParasite"/>
        </authorList>
    </citation>
    <scope>IDENTIFICATION</scope>
</reference>
<dbReference type="InterPro" id="IPR008974">
    <property type="entry name" value="TRAF-like"/>
</dbReference>
<dbReference type="InterPro" id="IPR011333">
    <property type="entry name" value="SKP1/BTB/POZ_sf"/>
</dbReference>
<dbReference type="PROSITE" id="PS50097">
    <property type="entry name" value="BTB"/>
    <property type="match status" value="1"/>
</dbReference>
<sequence length="330" mass="38060">MFTQIPPLIPAKRRNLRLMEVEKMETDPSKNNVEDRYKQEGSLTLKIDRFSEFASVAIPASQQILSTPVYIRGLPWRILAVPRDAGSRPNSFSKRGVDDNTRKIIHTFQAKENDFGYSQFLKIDSLLDPNNGYIKDDTVLLQVDVSAGPHHKFKEGMRGDEFLTSGLVESDCTIVVEGHRFPVNKGLLSAYSSYFKVLFFGQFCEKNQDEVELKEVKAIEFLHLLKAIYPAVAENLGWIRENVECLLRLSDLYQVKAVKERCASYLRKCAISEVPLHEKLLYAQDYNLLELLHHCIMEYKKFADVKKLRATTQYSRLDDKIKLQIYENVE</sequence>
<feature type="domain" description="MATH" evidence="2">
    <location>
        <begin position="106"/>
        <end position="145"/>
    </location>
</feature>